<feature type="chain" id="PRO_5045797414" description="DUF4148 domain-containing protein" evidence="2">
    <location>
        <begin position="43"/>
        <end position="136"/>
    </location>
</feature>
<evidence type="ECO:0008006" key="5">
    <source>
        <dbReference type="Google" id="ProtNLM"/>
    </source>
</evidence>
<sequence>MNNLHNKIDAVSSAQFFGRYSFVRRFAAGMLLAGAAMSAAHAGPGNSDAQRAIQAQRAERQAPPPDRQERARQFDARTFEARAEEQRRQLQMQQEQNQQNAESFRRGGRLTPDERRDLRRQINEAGMDLYPKSPRR</sequence>
<dbReference type="RefSeq" id="WP_229432714.1">
    <property type="nucleotide sequence ID" value="NZ_JAJHPV010000013.1"/>
</dbReference>
<proteinExistence type="predicted"/>
<dbReference type="Proteomes" id="UP001198701">
    <property type="component" value="Unassembled WGS sequence"/>
</dbReference>
<evidence type="ECO:0000256" key="1">
    <source>
        <dbReference type="SAM" id="MobiDB-lite"/>
    </source>
</evidence>
<gene>
    <name evidence="3" type="ORF">LMJ30_12745</name>
</gene>
<feature type="compositionally biased region" description="Low complexity" evidence="1">
    <location>
        <begin position="89"/>
        <end position="102"/>
    </location>
</feature>
<feature type="compositionally biased region" description="Basic and acidic residues" evidence="1">
    <location>
        <begin position="66"/>
        <end position="88"/>
    </location>
</feature>
<feature type="region of interest" description="Disordered" evidence="1">
    <location>
        <begin position="37"/>
        <end position="136"/>
    </location>
</feature>
<organism evidence="3 4">
    <name type="scientific">Massilia agrisoli</name>
    <dbReference type="NCBI Taxonomy" id="2892444"/>
    <lineage>
        <taxon>Bacteria</taxon>
        <taxon>Pseudomonadati</taxon>
        <taxon>Pseudomonadota</taxon>
        <taxon>Betaproteobacteria</taxon>
        <taxon>Burkholderiales</taxon>
        <taxon>Oxalobacteraceae</taxon>
        <taxon>Telluria group</taxon>
        <taxon>Massilia</taxon>
    </lineage>
</organism>
<keyword evidence="4" id="KW-1185">Reference proteome</keyword>
<evidence type="ECO:0000313" key="3">
    <source>
        <dbReference type="EMBL" id="MCC6071829.1"/>
    </source>
</evidence>
<reference evidence="3 4" key="1">
    <citation type="submission" date="2021-11" db="EMBL/GenBank/DDBJ databases">
        <authorList>
            <person name="Huq M.A."/>
        </authorList>
    </citation>
    <scope>NUCLEOTIDE SEQUENCE [LARGE SCALE GENOMIC DNA]</scope>
    <source>
        <strain evidence="3 4">MAHUQ-52</strain>
    </source>
</reference>
<evidence type="ECO:0000313" key="4">
    <source>
        <dbReference type="Proteomes" id="UP001198701"/>
    </source>
</evidence>
<protein>
    <recommendedName>
        <fullName evidence="5">DUF4148 domain-containing protein</fullName>
    </recommendedName>
</protein>
<evidence type="ECO:0000256" key="2">
    <source>
        <dbReference type="SAM" id="SignalP"/>
    </source>
</evidence>
<feature type="compositionally biased region" description="Basic and acidic residues" evidence="1">
    <location>
        <begin position="111"/>
        <end position="122"/>
    </location>
</feature>
<feature type="signal peptide" evidence="2">
    <location>
        <begin position="1"/>
        <end position="42"/>
    </location>
</feature>
<accession>A0ABS8IT96</accession>
<dbReference type="EMBL" id="JAJHPV010000013">
    <property type="protein sequence ID" value="MCC6071829.1"/>
    <property type="molecule type" value="Genomic_DNA"/>
</dbReference>
<comment type="caution">
    <text evidence="3">The sequence shown here is derived from an EMBL/GenBank/DDBJ whole genome shotgun (WGS) entry which is preliminary data.</text>
</comment>
<feature type="compositionally biased region" description="Low complexity" evidence="1">
    <location>
        <begin position="37"/>
        <end position="56"/>
    </location>
</feature>
<keyword evidence="2" id="KW-0732">Signal</keyword>
<name>A0ABS8IT96_9BURK</name>